<dbReference type="OrthoDB" id="9780606at2"/>
<gene>
    <name evidence="2" type="primary">addB</name>
    <name evidence="2" type="ORF">CSW64_21420</name>
</gene>
<evidence type="ECO:0000259" key="1">
    <source>
        <dbReference type="Pfam" id="PF12705"/>
    </source>
</evidence>
<accession>A0A2D2B3H3</accession>
<dbReference type="InterPro" id="IPR038726">
    <property type="entry name" value="PDDEXK_AddAB-type"/>
</dbReference>
<keyword evidence="3" id="KW-1185">Reference proteome</keyword>
<organism evidence="2 3">
    <name type="scientific">Caulobacter mirabilis</name>
    <dbReference type="NCBI Taxonomy" id="69666"/>
    <lineage>
        <taxon>Bacteria</taxon>
        <taxon>Pseudomonadati</taxon>
        <taxon>Pseudomonadota</taxon>
        <taxon>Alphaproteobacteria</taxon>
        <taxon>Caulobacterales</taxon>
        <taxon>Caulobacteraceae</taxon>
        <taxon>Caulobacter</taxon>
    </lineage>
</organism>
<protein>
    <submittedName>
        <fullName evidence="2">Double-strand break repair protein AddB</fullName>
    </submittedName>
</protein>
<sequence>MSNPFEHPAPRWFSIPAHRPFLDDLAAGLLAALPEPEGLADAVVLTPTRRGARSLAEAFVAAGDGRAVLLPQIRAIGDLEEGEPPFEPGNLSLDIPPAIDPQRRRYELARLVADHRGFGRDLDAAGALELADALAAFLDGLQIEEVEDAARKLDGLVSLDMAAHWRRSAEVLAIALELWPKRLKALGLIDVADRRVKLLGALRDQWIAHPPEHPLIAAGSTGTAPATARLLDAVARAPKGLVILPGLDEGLADAAWAKVEDQHPQGAMKRLLDQFRLTRADVRAWRPDADSRGRWRRRLINEALRPAEATADWRSVLDGLRREGEAAGVDPLREGLTGLSVVGARQEEEAADVCALLLRETLETPGKTAALITPDLALARRVSARLARFGVLADSSAGAPLAGFPVAVLARLVADWAVDPLSPVLLLAILKHPLAANAIAPEAIAGIERLALRGPRCGDRKALLTRLASRPDLIEAAETLFAALDLALAPFVDGAAPAHEAAYALVETLEALGGQAVWSGPAGEASSALFAGLIADGEGLPPGGPRAFADLVGRLLDGETVRALGTPHPRLRILGALEARLLRADRLILAGLEDGVWPRGAPIDPFLSRPMRKRLDLPSPERRLGLTAHDFAQAACAPEVVLVHSHRREGQPAVESRWLWRLRTLARGAGVELPGRPELLDWARSLDAAGDYAPTPRPAPAPPIEERPDTFAVTRIEALTRDPYSVWARDILKLFPLDRPDEPVESKARGTAIHKAFEDFAAAWTDGEPPAAAELFERLYLKALVDQGLPQSMLARERALAREAARWAADLERRRRADGREVHVERSGTLTIPVQGRAFTLTAKADRIEITPEGLGHVLDFKTGGAPSAKQIDTGFSPQLTLTMAILLAGGFEGLKAYAGDLAYLRVTGRQPPGEEIVRKAAGPESEEAAALAYEGVRKLLALYQDPARGYRSRTAPQFVKTYAGDYDHLARVFEWSTGGEEGGE</sequence>
<evidence type="ECO:0000313" key="3">
    <source>
        <dbReference type="Proteomes" id="UP000228945"/>
    </source>
</evidence>
<proteinExistence type="predicted"/>
<dbReference type="RefSeq" id="WP_099624012.1">
    <property type="nucleotide sequence ID" value="NZ_CP024201.1"/>
</dbReference>
<dbReference type="EMBL" id="CP024201">
    <property type="protein sequence ID" value="ATQ44764.1"/>
    <property type="molecule type" value="Genomic_DNA"/>
</dbReference>
<dbReference type="Pfam" id="PF12705">
    <property type="entry name" value="PDDEXK_1"/>
    <property type="match status" value="1"/>
</dbReference>
<dbReference type="NCBIfam" id="TIGR02786">
    <property type="entry name" value="addB_alphas"/>
    <property type="match status" value="1"/>
</dbReference>
<dbReference type="AlphaFoldDB" id="A0A2D2B3H3"/>
<feature type="domain" description="PD-(D/E)XK endonuclease-like" evidence="1">
    <location>
        <begin position="711"/>
        <end position="934"/>
    </location>
</feature>
<dbReference type="InterPro" id="IPR027417">
    <property type="entry name" value="P-loop_NTPase"/>
</dbReference>
<dbReference type="SUPFAM" id="SSF52540">
    <property type="entry name" value="P-loop containing nucleoside triphosphate hydrolases"/>
    <property type="match status" value="1"/>
</dbReference>
<dbReference type="Proteomes" id="UP000228945">
    <property type="component" value="Chromosome"/>
</dbReference>
<evidence type="ECO:0000313" key="2">
    <source>
        <dbReference type="EMBL" id="ATQ44764.1"/>
    </source>
</evidence>
<dbReference type="KEGG" id="cmb:CSW64_21420"/>
<reference evidence="2 3" key="1">
    <citation type="submission" date="2017-10" db="EMBL/GenBank/DDBJ databases">
        <title>Genome sequence of Caulobacter mirabilis FWC38.</title>
        <authorList>
            <person name="Fiebig A."/>
            <person name="Crosson S."/>
        </authorList>
    </citation>
    <scope>NUCLEOTIDE SEQUENCE [LARGE SCALE GENOMIC DNA]</scope>
    <source>
        <strain evidence="2 3">FWC 38</strain>
    </source>
</reference>
<name>A0A2D2B3H3_9CAUL</name>
<dbReference type="InterPro" id="IPR014153">
    <property type="entry name" value="Ds_break_AddB"/>
</dbReference>